<evidence type="ECO:0000313" key="1">
    <source>
        <dbReference type="EMBL" id="GHE23111.1"/>
    </source>
</evidence>
<reference evidence="2" key="1">
    <citation type="journal article" date="2019" name="Int. J. Syst. Evol. Microbiol.">
        <title>The Global Catalogue of Microorganisms (GCM) 10K type strain sequencing project: providing services to taxonomists for standard genome sequencing and annotation.</title>
        <authorList>
            <consortium name="The Broad Institute Genomics Platform"/>
            <consortium name="The Broad Institute Genome Sequencing Center for Infectious Disease"/>
            <person name="Wu L."/>
            <person name="Ma J."/>
        </authorList>
    </citation>
    <scope>NUCLEOTIDE SEQUENCE [LARGE SCALE GENOMIC DNA]</scope>
    <source>
        <strain evidence="2">CGMCC 1.12966</strain>
    </source>
</reference>
<protein>
    <submittedName>
        <fullName evidence="1">Uncharacterized protein</fullName>
    </submittedName>
</protein>
<accession>A0ABQ3HPE4</accession>
<organism evidence="1 2">
    <name type="scientific">Sphingobacterium griseoflavum</name>
    <dbReference type="NCBI Taxonomy" id="1474952"/>
    <lineage>
        <taxon>Bacteria</taxon>
        <taxon>Pseudomonadati</taxon>
        <taxon>Bacteroidota</taxon>
        <taxon>Sphingobacteriia</taxon>
        <taxon>Sphingobacteriales</taxon>
        <taxon>Sphingobacteriaceae</taxon>
        <taxon>Sphingobacterium</taxon>
    </lineage>
</organism>
<dbReference type="EMBL" id="BNAF01000001">
    <property type="protein sequence ID" value="GHE23111.1"/>
    <property type="molecule type" value="Genomic_DNA"/>
</dbReference>
<keyword evidence="2" id="KW-1185">Reference proteome</keyword>
<evidence type="ECO:0000313" key="2">
    <source>
        <dbReference type="Proteomes" id="UP000620550"/>
    </source>
</evidence>
<sequence>MDILVSGLNNYVGRRSISLMADDTFNVFAITRNLKLFEKRVFEPVRAQLFEVDLIKGDIEVALPIPDVNAAFYFTQVPTLNDIVNLNLEMLCLRNFIHILKRKNCSRLIYVARLMDKICIQAILDLLEELRMDYTIVLKNSVIGRDSLIDRVFKNIANRKFILYSKRYANRCFQPIGAHDFIRWLKGILDVPAFRHRILEVGGDEVLSFMQVFNIYKELKLIAGGQQIVNLPRCLVKFVYQRRLDISSNDYAELSRIIQADNYADNSWRASMPFQFSKVSDILQLDK</sequence>
<dbReference type="Gene3D" id="3.40.50.720">
    <property type="entry name" value="NAD(P)-binding Rossmann-like Domain"/>
    <property type="match status" value="1"/>
</dbReference>
<proteinExistence type="predicted"/>
<name>A0ABQ3HPE4_9SPHI</name>
<gene>
    <name evidence="1" type="ORF">GCM10017764_00790</name>
</gene>
<dbReference type="SUPFAM" id="SSF51735">
    <property type="entry name" value="NAD(P)-binding Rossmann-fold domains"/>
    <property type="match status" value="1"/>
</dbReference>
<dbReference type="Proteomes" id="UP000620550">
    <property type="component" value="Unassembled WGS sequence"/>
</dbReference>
<comment type="caution">
    <text evidence="1">The sequence shown here is derived from an EMBL/GenBank/DDBJ whole genome shotgun (WGS) entry which is preliminary data.</text>
</comment>
<dbReference type="RefSeq" id="WP_189624622.1">
    <property type="nucleotide sequence ID" value="NZ_BNAF01000001.1"/>
</dbReference>
<dbReference type="InterPro" id="IPR036291">
    <property type="entry name" value="NAD(P)-bd_dom_sf"/>
</dbReference>